<dbReference type="AlphaFoldDB" id="A0A347TM43"/>
<sequence length="572" mass="67242">MFNIKSFTNSISKELFFRFPLVFIFMILCFFLAVFENNQIYLLEQKLQGKLFLSSFILIGFTLATYLYLERKSLDKIKKISFFLVSLLIVYLGVFTYEDSLLYLIFAAYLSITFSNFSNIKNSNYSILSFNMQVTNSVVFAFFSSFILGIGIKVILLTLKYLFSLTFFDLISDEMMIFISIIIFPTLVLANIPKNIEPLKNSLKLKKAVELLIKNILTPLILIYTIILYAYFIKIIIIQELPKGDLSWMICIFLSLSILVKAFLKSIKEQSIFTNFIDKYFIYLMIAPIIFLDIAIYIRVSEYGVTQLRYCLIILSIWFSFLIVLEFIKKQFCIKSSLVSMFLLLLVASITPLSSSNISLNSQFNRFKIVIEKYEVFNDKTKYNLKDLSLKKRVELTSIISYLSRSKKGMQFLNEFFNKNFKTKFEVFKYINMKEAYSYNLKREKSKYVQEFNLYNLAYDSKGYDYVLNLASSNNNEKEYKLDDAKLKIVLKDSILNLKIDNNTISFDLKEIVKNWAKKNIKKIDNSNYKETIFIRKNKNIEYKLNIQSLSINEKEDNIKVDYINSILMIRR</sequence>
<evidence type="ECO:0000256" key="1">
    <source>
        <dbReference type="SAM" id="Phobius"/>
    </source>
</evidence>
<feature type="transmembrane region" description="Helical" evidence="1">
    <location>
        <begin position="101"/>
        <end position="117"/>
    </location>
</feature>
<feature type="transmembrane region" description="Helical" evidence="1">
    <location>
        <begin position="212"/>
        <end position="234"/>
    </location>
</feature>
<dbReference type="RefSeq" id="WP_118897430.1">
    <property type="nucleotide sequence ID" value="NZ_CP032101.1"/>
</dbReference>
<accession>A0A347TM43</accession>
<feature type="transmembrane region" description="Helical" evidence="1">
    <location>
        <begin position="47"/>
        <end position="68"/>
    </location>
</feature>
<keyword evidence="1" id="KW-1133">Transmembrane helix</keyword>
<proteinExistence type="predicted"/>
<keyword evidence="1" id="KW-0812">Transmembrane</keyword>
<feature type="transmembrane region" description="Helical" evidence="1">
    <location>
        <begin position="332"/>
        <end position="353"/>
    </location>
</feature>
<dbReference type="EMBL" id="CP032101">
    <property type="protein sequence ID" value="AXX87671.1"/>
    <property type="molecule type" value="Genomic_DNA"/>
</dbReference>
<dbReference type="InterPro" id="IPR025291">
    <property type="entry name" value="DUF4153"/>
</dbReference>
<feature type="transmembrane region" description="Helical" evidence="1">
    <location>
        <begin position="138"/>
        <end position="163"/>
    </location>
</feature>
<name>A0A347TM43_9BACT</name>
<feature type="transmembrane region" description="Helical" evidence="1">
    <location>
        <begin position="246"/>
        <end position="264"/>
    </location>
</feature>
<gene>
    <name evidence="2" type="ORF">AMRN_1949</name>
</gene>
<feature type="transmembrane region" description="Helical" evidence="1">
    <location>
        <begin position="280"/>
        <end position="300"/>
    </location>
</feature>
<dbReference type="KEGG" id="amar:AMRN_1949"/>
<feature type="transmembrane region" description="Helical" evidence="1">
    <location>
        <begin position="175"/>
        <end position="192"/>
    </location>
</feature>
<keyword evidence="1" id="KW-0472">Membrane</keyword>
<protein>
    <submittedName>
        <fullName evidence="2">DUF4153 domain-containing membrane protein</fullName>
    </submittedName>
</protein>
<dbReference type="Proteomes" id="UP000264693">
    <property type="component" value="Chromosome"/>
</dbReference>
<feature type="transmembrane region" description="Helical" evidence="1">
    <location>
        <begin position="306"/>
        <end position="325"/>
    </location>
</feature>
<feature type="transmembrane region" description="Helical" evidence="1">
    <location>
        <begin position="15"/>
        <end position="35"/>
    </location>
</feature>
<feature type="transmembrane region" description="Helical" evidence="1">
    <location>
        <begin position="80"/>
        <end position="95"/>
    </location>
</feature>
<reference evidence="2 3" key="1">
    <citation type="submission" date="2018-08" db="EMBL/GenBank/DDBJ databases">
        <title>Complete genome of the Arcobacter marinus type strain JCM 15502.</title>
        <authorList>
            <person name="Miller W.G."/>
            <person name="Yee E."/>
            <person name="Huynh S."/>
            <person name="Parker C.T."/>
        </authorList>
    </citation>
    <scope>NUCLEOTIDE SEQUENCE [LARGE SCALE GENOMIC DNA]</scope>
    <source>
        <strain evidence="2 3">JCM 15502</strain>
    </source>
</reference>
<evidence type="ECO:0000313" key="3">
    <source>
        <dbReference type="Proteomes" id="UP000264693"/>
    </source>
</evidence>
<dbReference type="Pfam" id="PF13687">
    <property type="entry name" value="DUF4153"/>
    <property type="match status" value="1"/>
</dbReference>
<evidence type="ECO:0000313" key="2">
    <source>
        <dbReference type="EMBL" id="AXX87671.1"/>
    </source>
</evidence>
<organism evidence="2 3">
    <name type="scientific">Malaciobacter marinus</name>
    <dbReference type="NCBI Taxonomy" id="505249"/>
    <lineage>
        <taxon>Bacteria</taxon>
        <taxon>Pseudomonadati</taxon>
        <taxon>Campylobacterota</taxon>
        <taxon>Epsilonproteobacteria</taxon>
        <taxon>Campylobacterales</taxon>
        <taxon>Arcobacteraceae</taxon>
        <taxon>Malaciobacter</taxon>
    </lineage>
</organism>